<dbReference type="InterPro" id="IPR049472">
    <property type="entry name" value="MRNIP_N"/>
</dbReference>
<dbReference type="GO" id="GO:0005634">
    <property type="term" value="C:nucleus"/>
    <property type="evidence" value="ECO:0007669"/>
    <property type="project" value="TreeGrafter"/>
</dbReference>
<accession>D8TMW5</accession>
<evidence type="ECO:0000256" key="1">
    <source>
        <dbReference type="SAM" id="MobiDB-lite"/>
    </source>
</evidence>
<dbReference type="InterPro" id="IPR032739">
    <property type="entry name" value="MRNIP"/>
</dbReference>
<feature type="compositionally biased region" description="Polar residues" evidence="1">
    <location>
        <begin position="201"/>
        <end position="216"/>
    </location>
</feature>
<keyword evidence="4" id="KW-1185">Reference proteome</keyword>
<reference evidence="3 4" key="1">
    <citation type="journal article" date="2010" name="Science">
        <title>Genomic analysis of organismal complexity in the multicellular green alga Volvox carteri.</title>
        <authorList>
            <person name="Prochnik S.E."/>
            <person name="Umen J."/>
            <person name="Nedelcu A.M."/>
            <person name="Hallmann A."/>
            <person name="Miller S.M."/>
            <person name="Nishii I."/>
            <person name="Ferris P."/>
            <person name="Kuo A."/>
            <person name="Mitros T."/>
            <person name="Fritz-Laylin L.K."/>
            <person name="Hellsten U."/>
            <person name="Chapman J."/>
            <person name="Simakov O."/>
            <person name="Rensing S.A."/>
            <person name="Terry A."/>
            <person name="Pangilinan J."/>
            <person name="Kapitonov V."/>
            <person name="Jurka J."/>
            <person name="Salamov A."/>
            <person name="Shapiro H."/>
            <person name="Schmutz J."/>
            <person name="Grimwood J."/>
            <person name="Lindquist E."/>
            <person name="Lucas S."/>
            <person name="Grigoriev I.V."/>
            <person name="Schmitt R."/>
            <person name="Kirk D."/>
            <person name="Rokhsar D.S."/>
        </authorList>
    </citation>
    <scope>NUCLEOTIDE SEQUENCE [LARGE SCALE GENOMIC DNA]</scope>
    <source>
        <strain evidence="4">f. Nagariensis / Eve</strain>
    </source>
</reference>
<dbReference type="InParanoid" id="D8TMW5"/>
<dbReference type="KEGG" id="vcn:VOLCADRAFT_88033"/>
<evidence type="ECO:0000313" key="4">
    <source>
        <dbReference type="Proteomes" id="UP000001058"/>
    </source>
</evidence>
<dbReference type="PANTHER" id="PTHR15863">
    <property type="entry name" value="MRN COMPLEX-INTERACTING PROTEIN"/>
    <property type="match status" value="1"/>
</dbReference>
<protein>
    <recommendedName>
        <fullName evidence="2">MRN complex-interacting protein N-terminal domain-containing protein</fullName>
    </recommendedName>
</protein>
<evidence type="ECO:0000259" key="2">
    <source>
        <dbReference type="Pfam" id="PF15749"/>
    </source>
</evidence>
<dbReference type="GO" id="GO:0003682">
    <property type="term" value="F:chromatin binding"/>
    <property type="evidence" value="ECO:0007669"/>
    <property type="project" value="TreeGrafter"/>
</dbReference>
<gene>
    <name evidence="3" type="ORF">VOLCADRAFT_88033</name>
</gene>
<dbReference type="STRING" id="3068.D8TMW5"/>
<dbReference type="GeneID" id="9620554"/>
<dbReference type="OrthoDB" id="550809at2759"/>
<dbReference type="EMBL" id="GL378328">
    <property type="protein sequence ID" value="EFJ51200.1"/>
    <property type="molecule type" value="Genomic_DNA"/>
</dbReference>
<proteinExistence type="predicted"/>
<dbReference type="GO" id="GO:0007095">
    <property type="term" value="P:mitotic G2 DNA damage checkpoint signaling"/>
    <property type="evidence" value="ECO:0007669"/>
    <property type="project" value="TreeGrafter"/>
</dbReference>
<dbReference type="Proteomes" id="UP000001058">
    <property type="component" value="Unassembled WGS sequence"/>
</dbReference>
<feature type="compositionally biased region" description="Polar residues" evidence="1">
    <location>
        <begin position="162"/>
        <end position="185"/>
    </location>
</feature>
<organism evidence="4">
    <name type="scientific">Volvox carteri f. nagariensis</name>
    <dbReference type="NCBI Taxonomy" id="3068"/>
    <lineage>
        <taxon>Eukaryota</taxon>
        <taxon>Viridiplantae</taxon>
        <taxon>Chlorophyta</taxon>
        <taxon>core chlorophytes</taxon>
        <taxon>Chlorophyceae</taxon>
        <taxon>CS clade</taxon>
        <taxon>Chlamydomonadales</taxon>
        <taxon>Volvocaceae</taxon>
        <taxon>Volvox</taxon>
    </lineage>
</organism>
<dbReference type="Pfam" id="PF15749">
    <property type="entry name" value="MRNIP"/>
    <property type="match status" value="1"/>
</dbReference>
<dbReference type="AlphaFoldDB" id="D8TMW5"/>
<name>D8TMW5_VOLCA</name>
<dbReference type="PANTHER" id="PTHR15863:SF2">
    <property type="entry name" value="MRN COMPLEX-INTERACTING PROTEIN"/>
    <property type="match status" value="1"/>
</dbReference>
<dbReference type="RefSeq" id="XP_002947667.1">
    <property type="nucleotide sequence ID" value="XM_002947621.1"/>
</dbReference>
<feature type="region of interest" description="Disordered" evidence="1">
    <location>
        <begin position="133"/>
        <end position="185"/>
    </location>
</feature>
<evidence type="ECO:0000313" key="3">
    <source>
        <dbReference type="EMBL" id="EFJ51200.1"/>
    </source>
</evidence>
<feature type="region of interest" description="Disordered" evidence="1">
    <location>
        <begin position="199"/>
        <end position="242"/>
    </location>
</feature>
<sequence>MPQQFQAVKCYKCNTFQVQQVKKVQKFNCAICGEKQTVQHIYAISDAAKDIRLHVQRLNMGAAAAQGAQEDAALQRLENVHTLGHTGHGVPTSLYVDTVQAKPAAVDWMAFADDGDDTGLDCGDDNGCERLVTTLPDGKRGRGSRGCQSRPYKQRRMEESSSARQPNKGNASGITVQAPKQDQPHLQHSRLNYAGPAQRVYGSSRQPAQPQNSTFPASRPINRPDNSQVPEGAAVGLAPGPQPKLFRLTFHRRDSYSKQQKQQQAASLYNRRCDRRTSAVGNSTQPGTWRLLPSGRGWTMEMETMPLEKIALSPACKCSRQAANAPARMLVLIVSWAGGPTTLVVAPGQSLLKAPPLIRDNAPSPSSVKAQEKSSWFDSHSNPHGFHSLGVPDRWLDAKLRIQNSCGQMSKAAGLKPWEYRTGSTPDRLSKRRLKGLQDRLSPVSPKASESLASIAKLNNLHFL</sequence>
<feature type="domain" description="MRN complex-interacting protein N-terminal" evidence="2">
    <location>
        <begin position="8"/>
        <end position="75"/>
    </location>
</feature>